<dbReference type="Pfam" id="PF07690">
    <property type="entry name" value="MFS_1"/>
    <property type="match status" value="1"/>
</dbReference>
<dbReference type="RefSeq" id="WP_338239154.1">
    <property type="nucleotide sequence ID" value="NZ_BQKE01000004.1"/>
</dbReference>
<feature type="transmembrane region" description="Helical" evidence="6">
    <location>
        <begin position="76"/>
        <end position="93"/>
    </location>
</feature>
<feature type="transmembrane region" description="Helical" evidence="6">
    <location>
        <begin position="167"/>
        <end position="188"/>
    </location>
</feature>
<evidence type="ECO:0000313" key="9">
    <source>
        <dbReference type="Proteomes" id="UP001310022"/>
    </source>
</evidence>
<dbReference type="PROSITE" id="PS50850">
    <property type="entry name" value="MFS"/>
    <property type="match status" value="1"/>
</dbReference>
<feature type="transmembrane region" description="Helical" evidence="6">
    <location>
        <begin position="274"/>
        <end position="293"/>
    </location>
</feature>
<comment type="subcellular location">
    <subcellularLocation>
        <location evidence="1">Cell inner membrane</location>
        <topology evidence="1">Multi-pass membrane protein</topology>
    </subcellularLocation>
</comment>
<reference evidence="8 9" key="1">
    <citation type="submission" date="2021-12" db="EMBL/GenBank/DDBJ databases">
        <title>Genome sequencing of bacteria with rrn-lacking chromosome and rrn-plasmid.</title>
        <authorList>
            <person name="Anda M."/>
            <person name="Iwasaki W."/>
        </authorList>
    </citation>
    <scope>NUCLEOTIDE SEQUENCE [LARGE SCALE GENOMIC DNA]</scope>
    <source>
        <strain evidence="8 9">NBRC 15940</strain>
    </source>
</reference>
<evidence type="ECO:0000256" key="6">
    <source>
        <dbReference type="SAM" id="Phobius"/>
    </source>
</evidence>
<keyword evidence="3 6" id="KW-0812">Transmembrane</keyword>
<evidence type="ECO:0000256" key="3">
    <source>
        <dbReference type="ARBA" id="ARBA00022692"/>
    </source>
</evidence>
<name>A0AAN4W4S0_9BACT</name>
<evidence type="ECO:0000259" key="7">
    <source>
        <dbReference type="PROSITE" id="PS50850"/>
    </source>
</evidence>
<feature type="transmembrane region" description="Helical" evidence="6">
    <location>
        <begin position="12"/>
        <end position="35"/>
    </location>
</feature>
<evidence type="ECO:0000313" key="8">
    <source>
        <dbReference type="EMBL" id="GJM64070.1"/>
    </source>
</evidence>
<dbReference type="Gene3D" id="1.20.1250.20">
    <property type="entry name" value="MFS general substrate transporter like domains"/>
    <property type="match status" value="2"/>
</dbReference>
<feature type="transmembrane region" description="Helical" evidence="6">
    <location>
        <begin position="299"/>
        <end position="319"/>
    </location>
</feature>
<dbReference type="PANTHER" id="PTHR43702">
    <property type="entry name" value="L-FUCOSE-PROTON SYMPORTER"/>
    <property type="match status" value="1"/>
</dbReference>
<feature type="transmembrane region" description="Helical" evidence="6">
    <location>
        <begin position="47"/>
        <end position="64"/>
    </location>
</feature>
<gene>
    <name evidence="8" type="ORF">PEDI_46220</name>
</gene>
<feature type="transmembrane region" description="Helical" evidence="6">
    <location>
        <begin position="99"/>
        <end position="119"/>
    </location>
</feature>
<feature type="transmembrane region" description="Helical" evidence="6">
    <location>
        <begin position="331"/>
        <end position="350"/>
    </location>
</feature>
<evidence type="ECO:0000256" key="1">
    <source>
        <dbReference type="ARBA" id="ARBA00004429"/>
    </source>
</evidence>
<keyword evidence="9" id="KW-1185">Reference proteome</keyword>
<dbReference type="GO" id="GO:0005886">
    <property type="term" value="C:plasma membrane"/>
    <property type="evidence" value="ECO:0007669"/>
    <property type="project" value="UniProtKB-SubCell"/>
</dbReference>
<dbReference type="SUPFAM" id="SSF103473">
    <property type="entry name" value="MFS general substrate transporter"/>
    <property type="match status" value="1"/>
</dbReference>
<dbReference type="AlphaFoldDB" id="A0AAN4W4S0"/>
<feature type="transmembrane region" description="Helical" evidence="6">
    <location>
        <begin position="140"/>
        <end position="161"/>
    </location>
</feature>
<dbReference type="InterPro" id="IPR036259">
    <property type="entry name" value="MFS_trans_sf"/>
</dbReference>
<keyword evidence="4 6" id="KW-1133">Transmembrane helix</keyword>
<dbReference type="InterPro" id="IPR020846">
    <property type="entry name" value="MFS_dom"/>
</dbReference>
<dbReference type="InterPro" id="IPR050375">
    <property type="entry name" value="MFS_TsgA-like"/>
</dbReference>
<feature type="transmembrane region" description="Helical" evidence="6">
    <location>
        <begin position="248"/>
        <end position="267"/>
    </location>
</feature>
<proteinExistence type="predicted"/>
<sequence>MKPNSTSLFRGLFPVLFAFFVTGFVDIVGISVGFVKMDFNLSETEAQLLPSMVFIWFFLLAVPAGMAQFKMGKRRMLQLGMLVTIAGMLVPLLPYSYPVMLITFTLVGLGNTLIQVSTNPLMMQVVSNDKLSSFLSVGQVLKSTASLLGPVLVAFMAAQFGNWRLLFPLYGALALLNGVWLSATPNIIAGEKITFSVGDSLRLLKDKQVFIAFACIFLCVGLDVGMYAKITSFLVDNFQVAKEEAGLTISLYFFSAMFGRMIAGIVLKFVNDRLFLALNLILALSGLVLMMFAPTVLLVQVGIFAFGLGISPIFPIVFSEILKAKPSLSDPISGLMVMGIVGGAIVPPILGVLTDLYGHIVSMSIFAASLLYIIIVNQIALSKNKQVKMEEDLKERELV</sequence>
<protein>
    <submittedName>
        <fullName evidence="8">MFS transporter</fullName>
    </submittedName>
</protein>
<dbReference type="GO" id="GO:0022857">
    <property type="term" value="F:transmembrane transporter activity"/>
    <property type="evidence" value="ECO:0007669"/>
    <property type="project" value="InterPro"/>
</dbReference>
<dbReference type="PANTHER" id="PTHR43702:SF3">
    <property type="entry name" value="PROTEIN TSGA"/>
    <property type="match status" value="1"/>
</dbReference>
<feature type="transmembrane region" description="Helical" evidence="6">
    <location>
        <begin position="209"/>
        <end position="228"/>
    </location>
</feature>
<feature type="transmembrane region" description="Helical" evidence="6">
    <location>
        <begin position="356"/>
        <end position="380"/>
    </location>
</feature>
<evidence type="ECO:0000256" key="2">
    <source>
        <dbReference type="ARBA" id="ARBA00022475"/>
    </source>
</evidence>
<evidence type="ECO:0000256" key="5">
    <source>
        <dbReference type="ARBA" id="ARBA00023136"/>
    </source>
</evidence>
<keyword evidence="2" id="KW-1003">Cell membrane</keyword>
<dbReference type="EMBL" id="BQKE01000004">
    <property type="protein sequence ID" value="GJM64070.1"/>
    <property type="molecule type" value="Genomic_DNA"/>
</dbReference>
<keyword evidence="5 6" id="KW-0472">Membrane</keyword>
<dbReference type="Proteomes" id="UP001310022">
    <property type="component" value="Unassembled WGS sequence"/>
</dbReference>
<comment type="caution">
    <text evidence="8">The sequence shown here is derived from an EMBL/GenBank/DDBJ whole genome shotgun (WGS) entry which is preliminary data.</text>
</comment>
<feature type="domain" description="Major facilitator superfamily (MFS) profile" evidence="7">
    <location>
        <begin position="7"/>
        <end position="385"/>
    </location>
</feature>
<evidence type="ECO:0000256" key="4">
    <source>
        <dbReference type="ARBA" id="ARBA00022989"/>
    </source>
</evidence>
<dbReference type="InterPro" id="IPR011701">
    <property type="entry name" value="MFS"/>
</dbReference>
<accession>A0AAN4W4S0</accession>
<organism evidence="8 9">
    <name type="scientific">Persicobacter diffluens</name>
    <dbReference type="NCBI Taxonomy" id="981"/>
    <lineage>
        <taxon>Bacteria</taxon>
        <taxon>Pseudomonadati</taxon>
        <taxon>Bacteroidota</taxon>
        <taxon>Cytophagia</taxon>
        <taxon>Cytophagales</taxon>
        <taxon>Persicobacteraceae</taxon>
        <taxon>Persicobacter</taxon>
    </lineage>
</organism>